<comment type="caution">
    <text evidence="1">The sequence shown here is derived from an EMBL/GenBank/DDBJ whole genome shotgun (WGS) entry which is preliminary data.</text>
</comment>
<dbReference type="Proteomes" id="UP000266484">
    <property type="component" value="Unassembled WGS sequence"/>
</dbReference>
<proteinExistence type="predicted"/>
<organism evidence="1 2">
    <name type="scientific">Clavibacter lycopersici</name>
    <dbReference type="NCBI Taxonomy" id="2301718"/>
    <lineage>
        <taxon>Bacteria</taxon>
        <taxon>Bacillati</taxon>
        <taxon>Actinomycetota</taxon>
        <taxon>Actinomycetes</taxon>
        <taxon>Micrococcales</taxon>
        <taxon>Microbacteriaceae</taxon>
        <taxon>Clavibacter</taxon>
    </lineage>
</organism>
<feature type="non-terminal residue" evidence="1">
    <location>
        <position position="40"/>
    </location>
</feature>
<protein>
    <submittedName>
        <fullName evidence="1">N-acetyltransferase</fullName>
    </submittedName>
</protein>
<name>A0A399SPS5_9MICO</name>
<dbReference type="EMBL" id="QWGT01000518">
    <property type="protein sequence ID" value="RIJ43967.1"/>
    <property type="molecule type" value="Genomic_DNA"/>
</dbReference>
<dbReference type="SUPFAM" id="SSF55729">
    <property type="entry name" value="Acyl-CoA N-acyltransferases (Nat)"/>
    <property type="match status" value="1"/>
</dbReference>
<keyword evidence="1" id="KW-0808">Transferase</keyword>
<dbReference type="AlphaFoldDB" id="A0A399SPS5"/>
<sequence>MDPVTLRTPRLTLRPPALGDVDAITAACQDPAIRRYVPVP</sequence>
<dbReference type="GO" id="GO:0016740">
    <property type="term" value="F:transferase activity"/>
    <property type="evidence" value="ECO:0007669"/>
    <property type="project" value="UniProtKB-KW"/>
</dbReference>
<dbReference type="InterPro" id="IPR016181">
    <property type="entry name" value="Acyl_CoA_acyltransferase"/>
</dbReference>
<evidence type="ECO:0000313" key="2">
    <source>
        <dbReference type="Proteomes" id="UP000266484"/>
    </source>
</evidence>
<reference evidence="1 2" key="1">
    <citation type="submission" date="2018-08" db="EMBL/GenBank/DDBJ databases">
        <title>Genome Sequence of Clavibacter michiganensis Subspecies type strains, and the Atypical Peach-Colored Strains Isolated from Tomato.</title>
        <authorList>
            <person name="Osdaghi E."/>
            <person name="Portier P."/>
            <person name="Briand M."/>
            <person name="Jacques M.-A."/>
        </authorList>
    </citation>
    <scope>NUCLEOTIDE SEQUENCE [LARGE SCALE GENOMIC DNA]</scope>
    <source>
        <strain evidence="1 2">CFBP 8615</strain>
    </source>
</reference>
<keyword evidence="2" id="KW-1185">Reference proteome</keyword>
<gene>
    <name evidence="1" type="ORF">DZG00_16290</name>
</gene>
<dbReference type="Gene3D" id="3.40.630.30">
    <property type="match status" value="1"/>
</dbReference>
<evidence type="ECO:0000313" key="1">
    <source>
        <dbReference type="EMBL" id="RIJ43967.1"/>
    </source>
</evidence>
<accession>A0A399SPS5</accession>